<comment type="caution">
    <text evidence="6">The sequence shown here is derived from an EMBL/GenBank/DDBJ whole genome shotgun (WGS) entry which is preliminary data.</text>
</comment>
<keyword evidence="4 5" id="KW-0472">Membrane</keyword>
<evidence type="ECO:0000313" key="7">
    <source>
        <dbReference type="Proteomes" id="UP001432027"/>
    </source>
</evidence>
<dbReference type="SMART" id="SM01381">
    <property type="entry name" value="7TM_GPCR_Srsx"/>
    <property type="match status" value="1"/>
</dbReference>
<dbReference type="GO" id="GO:0016020">
    <property type="term" value="C:membrane"/>
    <property type="evidence" value="ECO:0007669"/>
    <property type="project" value="UniProtKB-SubCell"/>
</dbReference>
<evidence type="ECO:0000256" key="3">
    <source>
        <dbReference type="ARBA" id="ARBA00022989"/>
    </source>
</evidence>
<feature type="transmembrane region" description="Helical" evidence="5">
    <location>
        <begin position="36"/>
        <end position="62"/>
    </location>
</feature>
<evidence type="ECO:0000256" key="4">
    <source>
        <dbReference type="ARBA" id="ARBA00023136"/>
    </source>
</evidence>
<accession>A0AAV5TQH6</accession>
<comment type="subcellular location">
    <subcellularLocation>
        <location evidence="1">Membrane</location>
    </subcellularLocation>
</comment>
<proteinExistence type="predicted"/>
<organism evidence="6 7">
    <name type="scientific">Pristionchus entomophagus</name>
    <dbReference type="NCBI Taxonomy" id="358040"/>
    <lineage>
        <taxon>Eukaryota</taxon>
        <taxon>Metazoa</taxon>
        <taxon>Ecdysozoa</taxon>
        <taxon>Nematoda</taxon>
        <taxon>Chromadorea</taxon>
        <taxon>Rhabditida</taxon>
        <taxon>Rhabditina</taxon>
        <taxon>Diplogasteromorpha</taxon>
        <taxon>Diplogasteroidea</taxon>
        <taxon>Neodiplogasteridae</taxon>
        <taxon>Pristionchus</taxon>
    </lineage>
</organism>
<keyword evidence="7" id="KW-1185">Reference proteome</keyword>
<dbReference type="GO" id="GO:0004930">
    <property type="term" value="F:G protein-coupled receptor activity"/>
    <property type="evidence" value="ECO:0007669"/>
    <property type="project" value="InterPro"/>
</dbReference>
<reference evidence="6" key="1">
    <citation type="submission" date="2023-10" db="EMBL/GenBank/DDBJ databases">
        <title>Genome assembly of Pristionchus species.</title>
        <authorList>
            <person name="Yoshida K."/>
            <person name="Sommer R.J."/>
        </authorList>
    </citation>
    <scope>NUCLEOTIDE SEQUENCE</scope>
    <source>
        <strain evidence="6">RS0144</strain>
    </source>
</reference>
<evidence type="ECO:0000256" key="5">
    <source>
        <dbReference type="SAM" id="Phobius"/>
    </source>
</evidence>
<dbReference type="InterPro" id="IPR019424">
    <property type="entry name" value="7TM_GPCR_Srsx"/>
</dbReference>
<protein>
    <recommendedName>
        <fullName evidence="8">G protein-coupled receptor</fullName>
    </recommendedName>
</protein>
<keyword evidence="2 5" id="KW-0812">Transmembrane</keyword>
<evidence type="ECO:0000256" key="1">
    <source>
        <dbReference type="ARBA" id="ARBA00004370"/>
    </source>
</evidence>
<dbReference type="EMBL" id="BTSX01000004">
    <property type="protein sequence ID" value="GMS96533.1"/>
    <property type="molecule type" value="Genomic_DNA"/>
</dbReference>
<dbReference type="InterPro" id="IPR000276">
    <property type="entry name" value="GPCR_Rhodpsn"/>
</dbReference>
<dbReference type="Proteomes" id="UP001432027">
    <property type="component" value="Unassembled WGS sequence"/>
</dbReference>
<feature type="non-terminal residue" evidence="6">
    <location>
        <position position="1"/>
    </location>
</feature>
<evidence type="ECO:0000313" key="6">
    <source>
        <dbReference type="EMBL" id="GMS96533.1"/>
    </source>
</evidence>
<dbReference type="Pfam" id="PF10320">
    <property type="entry name" value="7TM_GPCR_Srsx"/>
    <property type="match status" value="1"/>
</dbReference>
<name>A0AAV5TQH6_9BILA</name>
<feature type="non-terminal residue" evidence="6">
    <location>
        <position position="199"/>
    </location>
</feature>
<gene>
    <name evidence="6" type="ORF">PENTCL1PPCAC_18708</name>
</gene>
<keyword evidence="3 5" id="KW-1133">Transmembrane helix</keyword>
<feature type="transmembrane region" description="Helical" evidence="5">
    <location>
        <begin position="74"/>
        <end position="92"/>
    </location>
</feature>
<dbReference type="AlphaFoldDB" id="A0AAV5TQH6"/>
<sequence>IMCVAQLICLLFEALKLSRLAVVYSLTRESCFRVIFIHIIAGTYQSIGIFIVGMDMLISLIAPIRYFNLANFPYLLYLQVPCVIFSALFPIYTLSIDKPDIPIGDLISARRKSAAMFADGVCTKYRLVGCLFRVKISLFCIPILSDKNQITKDQRSYSQLIPTLVCFSQAYYLHFAMSKEFRKAFLTSGVFSCFNLGRR</sequence>
<evidence type="ECO:0008006" key="8">
    <source>
        <dbReference type="Google" id="ProtNLM"/>
    </source>
</evidence>
<evidence type="ECO:0000256" key="2">
    <source>
        <dbReference type="ARBA" id="ARBA00022692"/>
    </source>
</evidence>